<protein>
    <submittedName>
        <fullName evidence="1">Uncharacterized protein</fullName>
    </submittedName>
</protein>
<evidence type="ECO:0000313" key="2">
    <source>
        <dbReference type="Proteomes" id="UP000054107"/>
    </source>
</evidence>
<reference evidence="1 2" key="1">
    <citation type="submission" date="2014-09" db="EMBL/GenBank/DDBJ databases">
        <authorList>
            <person name="Ellenberger Sabrina"/>
        </authorList>
    </citation>
    <scope>NUCLEOTIDE SEQUENCE [LARGE SCALE GENOMIC DNA]</scope>
    <source>
        <strain evidence="1 2">CBS 412.66</strain>
    </source>
</reference>
<name>A0A0B7NLX7_9FUNG</name>
<evidence type="ECO:0000313" key="1">
    <source>
        <dbReference type="EMBL" id="CEP19621.1"/>
    </source>
</evidence>
<dbReference type="Proteomes" id="UP000054107">
    <property type="component" value="Unassembled WGS sequence"/>
</dbReference>
<dbReference type="AlphaFoldDB" id="A0A0B7NLX7"/>
<sequence>MNNQNTASPTTTRPIRSPVSAYGALNQDVAQLKEMFAEFKKDAEFNRACLMSPVFPTLDTFDNEIFRGVRKEIVAVNEARNVAPATIVNPNLHGSRDIDFLVDEVVQYRIDKGSTSYPSDRIRIQGLINLSLKNSVAIEERNYTLESPMVQEMYRAMKKMVLPFHTAFMKEYWETQGVDNSDVVLPNWKPYAQLWPYLVPLQEQLGK</sequence>
<organism evidence="1 2">
    <name type="scientific">Parasitella parasitica</name>
    <dbReference type="NCBI Taxonomy" id="35722"/>
    <lineage>
        <taxon>Eukaryota</taxon>
        <taxon>Fungi</taxon>
        <taxon>Fungi incertae sedis</taxon>
        <taxon>Mucoromycota</taxon>
        <taxon>Mucoromycotina</taxon>
        <taxon>Mucoromycetes</taxon>
        <taxon>Mucorales</taxon>
        <taxon>Mucorineae</taxon>
        <taxon>Mucoraceae</taxon>
        <taxon>Parasitella</taxon>
    </lineage>
</organism>
<keyword evidence="2" id="KW-1185">Reference proteome</keyword>
<dbReference type="EMBL" id="LN734064">
    <property type="protein sequence ID" value="CEP19621.1"/>
    <property type="molecule type" value="Genomic_DNA"/>
</dbReference>
<accession>A0A0B7NLX7</accession>
<gene>
    <name evidence="1" type="primary">PARPA_13937.1 scaffold 47512</name>
</gene>
<dbReference type="OrthoDB" id="2299828at2759"/>
<proteinExistence type="predicted"/>